<dbReference type="AlphaFoldDB" id="A0A9P7EU14"/>
<accession>A0A9P7EU14</accession>
<dbReference type="EMBL" id="JABBWM010000114">
    <property type="protein sequence ID" value="KAG2089137.1"/>
    <property type="molecule type" value="Genomic_DNA"/>
</dbReference>
<dbReference type="Proteomes" id="UP000823399">
    <property type="component" value="Unassembled WGS sequence"/>
</dbReference>
<sequence>MSAVADMCWAFVYGVCGVAHGSGFKSGKPKPPQAEPKPGQNITNWIKWLKATGIPLSKCTIAPKVESLCGRIQLGGGRKTNGELFFFAQGDKSKYKHKSDDLELVTILETVCTNGTATVKPCFIFSGTYHSSEWYDAPDGVL</sequence>
<name>A0A9P7EU14_9AGAM</name>
<keyword evidence="2" id="KW-1185">Reference proteome</keyword>
<gene>
    <name evidence="1" type="ORF">F5147DRAFT_658493</name>
</gene>
<proteinExistence type="predicted"/>
<reference evidence="1" key="1">
    <citation type="journal article" date="2020" name="New Phytol.">
        <title>Comparative genomics reveals dynamic genome evolution in host specialist ectomycorrhizal fungi.</title>
        <authorList>
            <person name="Lofgren L.A."/>
            <person name="Nguyen N.H."/>
            <person name="Vilgalys R."/>
            <person name="Ruytinx J."/>
            <person name="Liao H.L."/>
            <person name="Branco S."/>
            <person name="Kuo A."/>
            <person name="LaButti K."/>
            <person name="Lipzen A."/>
            <person name="Andreopoulos W."/>
            <person name="Pangilinan J."/>
            <person name="Riley R."/>
            <person name="Hundley H."/>
            <person name="Na H."/>
            <person name="Barry K."/>
            <person name="Grigoriev I.V."/>
            <person name="Stajich J.E."/>
            <person name="Kennedy P.G."/>
        </authorList>
    </citation>
    <scope>NUCLEOTIDE SEQUENCE</scope>
    <source>
        <strain evidence="1">FC423</strain>
    </source>
</reference>
<evidence type="ECO:0000313" key="1">
    <source>
        <dbReference type="EMBL" id="KAG2089137.1"/>
    </source>
</evidence>
<dbReference type="GeneID" id="64696707"/>
<comment type="caution">
    <text evidence="1">The sequence shown here is derived from an EMBL/GenBank/DDBJ whole genome shotgun (WGS) entry which is preliminary data.</text>
</comment>
<evidence type="ECO:0000313" key="2">
    <source>
        <dbReference type="Proteomes" id="UP000823399"/>
    </source>
</evidence>
<dbReference type="OrthoDB" id="3265672at2759"/>
<protein>
    <submittedName>
        <fullName evidence="1">Uncharacterized protein</fullName>
    </submittedName>
</protein>
<organism evidence="1 2">
    <name type="scientific">Suillus discolor</name>
    <dbReference type="NCBI Taxonomy" id="1912936"/>
    <lineage>
        <taxon>Eukaryota</taxon>
        <taxon>Fungi</taxon>
        <taxon>Dikarya</taxon>
        <taxon>Basidiomycota</taxon>
        <taxon>Agaricomycotina</taxon>
        <taxon>Agaricomycetes</taxon>
        <taxon>Agaricomycetidae</taxon>
        <taxon>Boletales</taxon>
        <taxon>Suillineae</taxon>
        <taxon>Suillaceae</taxon>
        <taxon>Suillus</taxon>
    </lineage>
</organism>
<dbReference type="RefSeq" id="XP_041285798.1">
    <property type="nucleotide sequence ID" value="XM_041434448.1"/>
</dbReference>